<organism evidence="1 2">
    <name type="scientific">Chitinasiproducens palmae</name>
    <dbReference type="NCBI Taxonomy" id="1770053"/>
    <lineage>
        <taxon>Bacteria</taxon>
        <taxon>Pseudomonadati</taxon>
        <taxon>Pseudomonadota</taxon>
        <taxon>Betaproteobacteria</taxon>
        <taxon>Burkholderiales</taxon>
        <taxon>Burkholderiaceae</taxon>
        <taxon>Chitinasiproducens</taxon>
    </lineage>
</organism>
<dbReference type="EMBL" id="FNLO01000001">
    <property type="protein sequence ID" value="SDV46616.1"/>
    <property type="molecule type" value="Genomic_DNA"/>
</dbReference>
<dbReference type="STRING" id="1770053.SAMN05216551_101486"/>
<dbReference type="Proteomes" id="UP000243719">
    <property type="component" value="Unassembled WGS sequence"/>
</dbReference>
<proteinExistence type="predicted"/>
<protein>
    <submittedName>
        <fullName evidence="1">Uncharacterized protein</fullName>
    </submittedName>
</protein>
<evidence type="ECO:0000313" key="2">
    <source>
        <dbReference type="Proteomes" id="UP000243719"/>
    </source>
</evidence>
<dbReference type="AlphaFoldDB" id="A0A1H2PKT2"/>
<gene>
    <name evidence="1" type="ORF">SAMN05216551_101486</name>
</gene>
<accession>A0A1H2PKT2</accession>
<keyword evidence="2" id="KW-1185">Reference proteome</keyword>
<reference evidence="2" key="1">
    <citation type="submission" date="2016-09" db="EMBL/GenBank/DDBJ databases">
        <authorList>
            <person name="Varghese N."/>
            <person name="Submissions S."/>
        </authorList>
    </citation>
    <scope>NUCLEOTIDE SEQUENCE [LARGE SCALE GENOMIC DNA]</scope>
    <source>
        <strain evidence="2">JS23</strain>
    </source>
</reference>
<evidence type="ECO:0000313" key="1">
    <source>
        <dbReference type="EMBL" id="SDV46616.1"/>
    </source>
</evidence>
<sequence>MQATAGRGCGVAVAARQSTHRACGVVAAHGRPLRVAVMVAPMAPSVAPSVTPPVTPPVTSPVATAMSTVTGKGQGSPGSVPLAEGNRDRVRTPLVSPGAQHVGIVPGCVETAAR</sequence>
<name>A0A1H2PKT2_9BURK</name>